<dbReference type="Proteomes" id="UP000626244">
    <property type="component" value="Unassembled WGS sequence"/>
</dbReference>
<dbReference type="AlphaFoldDB" id="A0A8J3AK11"/>
<evidence type="ECO:0000313" key="2">
    <source>
        <dbReference type="EMBL" id="GGI11997.1"/>
    </source>
</evidence>
<evidence type="ECO:0000313" key="3">
    <source>
        <dbReference type="Proteomes" id="UP000626244"/>
    </source>
</evidence>
<dbReference type="OrthoDB" id="2967968at2"/>
<keyword evidence="1" id="KW-0175">Coiled coil</keyword>
<sequence length="190" mass="22804">MKQNRKRKWIIIAILLLLANTYFYPYSNLSLNKSYSYNADNVMVRGYVKELRDFKKVYKNDLKENVFSEDITSRVDYLLLMSEQEWLVKEEASKMKPSYLYSLYEDMKILKESLMELESEKNFSQETESYLTYAIIRCKSIQKQILYILNSKNDSRYDLQTLYHNLQVGFMGFFGIFTSYYEAAKREKLN</sequence>
<keyword evidence="3" id="KW-1185">Reference proteome</keyword>
<reference evidence="3" key="1">
    <citation type="journal article" date="2019" name="Int. J. Syst. Evol. Microbiol.">
        <title>The Global Catalogue of Microorganisms (GCM) 10K type strain sequencing project: providing services to taxonomists for standard genome sequencing and annotation.</title>
        <authorList>
            <consortium name="The Broad Institute Genomics Platform"/>
            <consortium name="The Broad Institute Genome Sequencing Center for Infectious Disease"/>
            <person name="Wu L."/>
            <person name="Ma J."/>
        </authorList>
    </citation>
    <scope>NUCLEOTIDE SEQUENCE [LARGE SCALE GENOMIC DNA]</scope>
    <source>
        <strain evidence="3">CGMCC 1.14993</strain>
    </source>
</reference>
<protein>
    <submittedName>
        <fullName evidence="2">Uncharacterized protein</fullName>
    </submittedName>
</protein>
<name>A0A8J3AK11_9BACI</name>
<feature type="coiled-coil region" evidence="1">
    <location>
        <begin position="100"/>
        <end position="127"/>
    </location>
</feature>
<evidence type="ECO:0000256" key="1">
    <source>
        <dbReference type="SAM" id="Coils"/>
    </source>
</evidence>
<accession>A0A8J3AK11</accession>
<organism evidence="2 3">
    <name type="scientific">Gottfriedia solisilvae</name>
    <dbReference type="NCBI Taxonomy" id="1516104"/>
    <lineage>
        <taxon>Bacteria</taxon>
        <taxon>Bacillati</taxon>
        <taxon>Bacillota</taxon>
        <taxon>Bacilli</taxon>
        <taxon>Bacillales</taxon>
        <taxon>Bacillaceae</taxon>
        <taxon>Gottfriedia</taxon>
    </lineage>
</organism>
<dbReference type="EMBL" id="BMHB01000001">
    <property type="protein sequence ID" value="GGI11997.1"/>
    <property type="molecule type" value="Genomic_DNA"/>
</dbReference>
<gene>
    <name evidence="2" type="ORF">GCM10007380_10650</name>
</gene>
<comment type="caution">
    <text evidence="2">The sequence shown here is derived from an EMBL/GenBank/DDBJ whole genome shotgun (WGS) entry which is preliminary data.</text>
</comment>
<proteinExistence type="predicted"/>
<dbReference type="RefSeq" id="WP_087999282.1">
    <property type="nucleotide sequence ID" value="NZ_BMHB01000001.1"/>
</dbReference>